<dbReference type="Pfam" id="PF08797">
    <property type="entry name" value="HIRAN"/>
    <property type="match status" value="1"/>
</dbReference>
<keyword evidence="1" id="KW-0479">Metal-binding</keyword>
<dbReference type="RefSeq" id="WP_082669518.1">
    <property type="nucleotide sequence ID" value="NZ_CABKVM010000014.1"/>
</dbReference>
<evidence type="ECO:0000256" key="2">
    <source>
        <dbReference type="ARBA" id="ARBA00022801"/>
    </source>
</evidence>
<dbReference type="PANTHER" id="PTHR45661:SF3">
    <property type="entry name" value="IG-LIKE DOMAIN-CONTAINING PROTEIN"/>
    <property type="match status" value="1"/>
</dbReference>
<dbReference type="Proteomes" id="UP000295184">
    <property type="component" value="Unassembled WGS sequence"/>
</dbReference>
<dbReference type="GO" id="GO:0003676">
    <property type="term" value="F:nucleic acid binding"/>
    <property type="evidence" value="ECO:0007669"/>
    <property type="project" value="InterPro"/>
</dbReference>
<dbReference type="SUPFAM" id="SSF52058">
    <property type="entry name" value="L domain-like"/>
    <property type="match status" value="1"/>
</dbReference>
<evidence type="ECO:0000259" key="3">
    <source>
        <dbReference type="SMART" id="SM00910"/>
    </source>
</evidence>
<dbReference type="STRING" id="1650663.GCA_001486665_00832"/>
<dbReference type="InterPro" id="IPR026906">
    <property type="entry name" value="LRR_5"/>
</dbReference>
<protein>
    <submittedName>
        <fullName evidence="4">HIRAN domain-containing protein</fullName>
    </submittedName>
</protein>
<sequence length="812" mass="92679">MAATKEGLSYQYVNGKLMFTTCPKEIAKLDLSASVPEGDVNEIEICFRSTGAAGRRFFAIQELILPETLKKFPNFDMPFESIKQLVLPKSCSKIPIGAFNGWKKLEKIQLPENLKEISDRLFYGCVALKNVALPQSVCKIGESAFRNCKTLSHIIIPDGVQEIRESTFSGCKELVEIKFSENLKRIKKDAFKGCKKLLCVDLPTQITYDKSSFFPSTKIFINGIEQKPPAEEFCIKLSNITLRDIDTKEIHSRLQDGQIVEVHSMIHRFTPRLEVMTLKGEHIGFLAATAVQKEAKLRKIPTGEAFRAKIKFSSLRKIEIAFTEDEKRYITPFQEHLNRLNWVRDPLDEAALPLNGAIYTANLEVDAYAFASEYDALTQREEYAEVFSEKEADLVYTENNNWKTAGDEASFFSSHDVSFTLLEHLPLGTEFQVKIDTVYVQVDNFSRAYRHAGGAEDYAYPVPAFVLFYKGIRIANVPLMVDKDKKEDSYQVFRSFWEWSKKPTLQPRAWLTDITKAKESWRSDTCRICMGFFPGETIPNERLDLKDALDYYGYWEEDKRYLPVTQLMSFFDWAEELNLSESEHSAESSVWLKKADETKVLSAALYMDNLESHNHTPEATEWYSLKQLEAGAFIKAPEPPEPPYFMLGTGSSTFVFIAAGTHLVERKAVCSTMRSGQPLQLEREPENAYDSNALAIQTQDHQMCGYIAAKQAKWISPLLDAGIISLGKVAVEEVGIWGNSIQLEINVEIQWDEQKYVLLRKRGESEIPFVILANASDDTDRVFLLERYKEFSGCWKEYEKLCDDLLEGIEQR</sequence>
<accession>A0A4R1QUB3</accession>
<dbReference type="AlphaFoldDB" id="A0A4R1QUB3"/>
<dbReference type="SMART" id="SM00910">
    <property type="entry name" value="HIRAN"/>
    <property type="match status" value="1"/>
</dbReference>
<dbReference type="GO" id="GO:0008270">
    <property type="term" value="F:zinc ion binding"/>
    <property type="evidence" value="ECO:0007669"/>
    <property type="project" value="InterPro"/>
</dbReference>
<feature type="domain" description="HIRAN" evidence="3">
    <location>
        <begin position="653"/>
        <end position="753"/>
    </location>
</feature>
<keyword evidence="2" id="KW-0378">Hydrolase</keyword>
<organism evidence="4 5">
    <name type="scientific">Allofournierella massiliensis</name>
    <dbReference type="NCBI Taxonomy" id="1650663"/>
    <lineage>
        <taxon>Bacteria</taxon>
        <taxon>Bacillati</taxon>
        <taxon>Bacillota</taxon>
        <taxon>Clostridia</taxon>
        <taxon>Eubacteriales</taxon>
        <taxon>Oscillospiraceae</taxon>
        <taxon>Allofournierella</taxon>
    </lineage>
</organism>
<evidence type="ECO:0000256" key="1">
    <source>
        <dbReference type="ARBA" id="ARBA00022723"/>
    </source>
</evidence>
<evidence type="ECO:0000313" key="5">
    <source>
        <dbReference type="Proteomes" id="UP000295184"/>
    </source>
</evidence>
<dbReference type="GO" id="GO:0016818">
    <property type="term" value="F:hydrolase activity, acting on acid anhydrides, in phosphorus-containing anhydrides"/>
    <property type="evidence" value="ECO:0007669"/>
    <property type="project" value="InterPro"/>
</dbReference>
<comment type="caution">
    <text evidence="4">The sequence shown here is derived from an EMBL/GenBank/DDBJ whole genome shotgun (WGS) entry which is preliminary data.</text>
</comment>
<evidence type="ECO:0000313" key="4">
    <source>
        <dbReference type="EMBL" id="TCL57087.1"/>
    </source>
</evidence>
<dbReference type="OrthoDB" id="1819373at2"/>
<name>A0A4R1QUB3_9FIRM</name>
<dbReference type="PANTHER" id="PTHR45661">
    <property type="entry name" value="SURFACE ANTIGEN"/>
    <property type="match status" value="1"/>
</dbReference>
<dbReference type="InterPro" id="IPR053139">
    <property type="entry name" value="Surface_bspA-like"/>
</dbReference>
<dbReference type="Pfam" id="PF13306">
    <property type="entry name" value="LRR_5"/>
    <property type="match status" value="1"/>
</dbReference>
<dbReference type="Gene3D" id="3.80.10.10">
    <property type="entry name" value="Ribonuclease Inhibitor"/>
    <property type="match status" value="1"/>
</dbReference>
<gene>
    <name evidence="4" type="ORF">EDD77_11182</name>
</gene>
<dbReference type="InterPro" id="IPR014905">
    <property type="entry name" value="HIRAN"/>
</dbReference>
<reference evidence="4 5" key="1">
    <citation type="submission" date="2019-03" db="EMBL/GenBank/DDBJ databases">
        <title>Genomic Encyclopedia of Type Strains, Phase IV (KMG-IV): sequencing the most valuable type-strain genomes for metagenomic binning, comparative biology and taxonomic classification.</title>
        <authorList>
            <person name="Goeker M."/>
        </authorList>
    </citation>
    <scope>NUCLEOTIDE SEQUENCE [LARGE SCALE GENOMIC DNA]</scope>
    <source>
        <strain evidence="4 5">DSM 100451</strain>
    </source>
</reference>
<dbReference type="Gene3D" id="3.30.70.2330">
    <property type="match status" value="1"/>
</dbReference>
<dbReference type="EMBL" id="SLUM01000011">
    <property type="protein sequence ID" value="TCL57087.1"/>
    <property type="molecule type" value="Genomic_DNA"/>
</dbReference>
<proteinExistence type="predicted"/>
<dbReference type="InterPro" id="IPR032675">
    <property type="entry name" value="LRR_dom_sf"/>
</dbReference>